<evidence type="ECO:0000313" key="1">
    <source>
        <dbReference type="EMBL" id="MDR5897673.1"/>
    </source>
</evidence>
<gene>
    <name evidence="1" type="ORF">QC823_01505</name>
</gene>
<evidence type="ECO:0000313" key="2">
    <source>
        <dbReference type="Proteomes" id="UP001254564"/>
    </source>
</evidence>
<dbReference type="Proteomes" id="UP001254564">
    <property type="component" value="Unassembled WGS sequence"/>
</dbReference>
<comment type="caution">
    <text evidence="1">The sequence shown here is derived from an EMBL/GenBank/DDBJ whole genome shotgun (WGS) entry which is preliminary data.</text>
</comment>
<name>A0ABU1H2B1_9GAMM</name>
<keyword evidence="2" id="KW-1185">Reference proteome</keyword>
<organism evidence="1 2">
    <name type="scientific">Vreelandella vilamensis</name>
    <dbReference type="NCBI Taxonomy" id="531309"/>
    <lineage>
        <taxon>Bacteria</taxon>
        <taxon>Pseudomonadati</taxon>
        <taxon>Pseudomonadota</taxon>
        <taxon>Gammaproteobacteria</taxon>
        <taxon>Oceanospirillales</taxon>
        <taxon>Halomonadaceae</taxon>
        <taxon>Vreelandella</taxon>
    </lineage>
</organism>
<protein>
    <submittedName>
        <fullName evidence="1">Uncharacterized protein</fullName>
    </submittedName>
</protein>
<accession>A0ABU1H2B1</accession>
<dbReference type="EMBL" id="JARWAN010000002">
    <property type="protein sequence ID" value="MDR5897673.1"/>
    <property type="molecule type" value="Genomic_DNA"/>
</dbReference>
<reference evidence="1 2" key="1">
    <citation type="submission" date="2023-04" db="EMBL/GenBank/DDBJ databases">
        <title>A long-awaited taxogenomic arrangement of the family Halomonadaceae.</title>
        <authorList>
            <person name="De La Haba R."/>
            <person name="Chuvochina M."/>
            <person name="Wittouck S."/>
            <person name="Arahal D.R."/>
            <person name="Sanchez-Porro C."/>
            <person name="Hugenholtz P."/>
            <person name="Ventosa A."/>
        </authorList>
    </citation>
    <scope>NUCLEOTIDE SEQUENCE [LARGE SCALE GENOMIC DNA]</scope>
    <source>
        <strain evidence="1 2">DSM 21020</strain>
    </source>
</reference>
<dbReference type="RefSeq" id="WP_309654600.1">
    <property type="nucleotide sequence ID" value="NZ_JARWAN010000002.1"/>
</dbReference>
<proteinExistence type="predicted"/>
<sequence length="157" mass="18558">MDVEQLKLAYDRDEIVRAICDHMAERPKNQKSTRLHRMLHHLNREGYDFKRSAVIAAFRQLQEADCGRYVEGRHGYKSRFDWSVKSMLLRDTVEGDESVESVEEIDDDFEEYESEMIEHTYVLRPDLTVVLELPEDITPREAQRISQFVDSLSFDED</sequence>